<protein>
    <recommendedName>
        <fullName evidence="3">Phosphate-selective porin O/P</fullName>
    </recommendedName>
</protein>
<accession>A0A5S5DVJ2</accession>
<evidence type="ECO:0000313" key="2">
    <source>
        <dbReference type="Proteomes" id="UP000323136"/>
    </source>
</evidence>
<dbReference type="Gene3D" id="2.40.160.10">
    <property type="entry name" value="Porin"/>
    <property type="match status" value="1"/>
</dbReference>
<dbReference type="EMBL" id="VNIA01000002">
    <property type="protein sequence ID" value="TYP98792.1"/>
    <property type="molecule type" value="Genomic_DNA"/>
</dbReference>
<reference evidence="1 2" key="1">
    <citation type="submission" date="2019-07" db="EMBL/GenBank/DDBJ databases">
        <title>Genomic Encyclopedia of Type Strains, Phase IV (KMG-IV): sequencing the most valuable type-strain genomes for metagenomic binning, comparative biology and taxonomic classification.</title>
        <authorList>
            <person name="Goeker M."/>
        </authorList>
    </citation>
    <scope>NUCLEOTIDE SEQUENCE [LARGE SCALE GENOMIC DNA]</scope>
    <source>
        <strain evidence="1 2">DSM 18961</strain>
    </source>
</reference>
<dbReference type="InterPro" id="IPR023614">
    <property type="entry name" value="Porin_dom_sf"/>
</dbReference>
<dbReference type="RefSeq" id="WP_148869606.1">
    <property type="nucleotide sequence ID" value="NZ_VNIA01000002.1"/>
</dbReference>
<name>A0A5S5DVJ2_9FLAO</name>
<organism evidence="1 2">
    <name type="scientific">Tenacibaculum adriaticum</name>
    <dbReference type="NCBI Taxonomy" id="413713"/>
    <lineage>
        <taxon>Bacteria</taxon>
        <taxon>Pseudomonadati</taxon>
        <taxon>Bacteroidota</taxon>
        <taxon>Flavobacteriia</taxon>
        <taxon>Flavobacteriales</taxon>
        <taxon>Flavobacteriaceae</taxon>
        <taxon>Tenacibaculum</taxon>
    </lineage>
</organism>
<evidence type="ECO:0008006" key="3">
    <source>
        <dbReference type="Google" id="ProtNLM"/>
    </source>
</evidence>
<gene>
    <name evidence="1" type="ORF">C7447_102107</name>
</gene>
<dbReference type="AlphaFoldDB" id="A0A5S5DVJ2"/>
<proteinExistence type="predicted"/>
<evidence type="ECO:0000313" key="1">
    <source>
        <dbReference type="EMBL" id="TYP98792.1"/>
    </source>
</evidence>
<comment type="caution">
    <text evidence="1">The sequence shown here is derived from an EMBL/GenBank/DDBJ whole genome shotgun (WGS) entry which is preliminary data.</text>
</comment>
<dbReference type="OrthoDB" id="9768080at2"/>
<dbReference type="SUPFAM" id="SSF56935">
    <property type="entry name" value="Porins"/>
    <property type="match status" value="1"/>
</dbReference>
<sequence length="432" mass="50155">MKIKLLLISLLLSQFLISQNDIEKLKQEIKAELKAELLKQDSIDKKNNNIFNNFQLKGYGVVNYYNYDWDTDKTKRNAFDTERLNLYLMYNFNDKIQLKAEFEFEHGGTGATKELDIYEEFGEYENEIEKGGEVALEQLNVLFKYKKWLNFRVGRLKLYMGNGSKLDRPTQYVTGYRSQMENTILPMGWYENGFEILGDFGNRNQWSYKLFFVNGLNSEEFSSANWILRGQQKKFETINAESMAVSFRLDYNLSNKGFVGISGYFGDSNKNRTKPKLDNVSGNVSIIDAHTNVDMGDFKFRGMFLYGHLQNSDKISDANNNLPNALEAKRTPVAKTALGYYASAMYNILPLISQKTTKQQLYLFTRYDFYDTMHTTKVGYFDNPRWERSEITFGVNYFITPKIVFKGHYAINSLGTNQKERTFLTGIGFNIN</sequence>
<dbReference type="Proteomes" id="UP000323136">
    <property type="component" value="Unassembled WGS sequence"/>
</dbReference>
<keyword evidence="2" id="KW-1185">Reference proteome</keyword>